<name>A0ACB9CWT5_CICIN</name>
<reference evidence="1 2" key="2">
    <citation type="journal article" date="2022" name="Mol. Ecol. Resour.">
        <title>The genomes of chicory, endive, great burdock and yacon provide insights into Asteraceae paleo-polyploidization history and plant inulin production.</title>
        <authorList>
            <person name="Fan W."/>
            <person name="Wang S."/>
            <person name="Wang H."/>
            <person name="Wang A."/>
            <person name="Jiang F."/>
            <person name="Liu H."/>
            <person name="Zhao H."/>
            <person name="Xu D."/>
            <person name="Zhang Y."/>
        </authorList>
    </citation>
    <scope>NUCLEOTIDE SEQUENCE [LARGE SCALE GENOMIC DNA]</scope>
    <source>
        <strain evidence="2">cv. Punajuju</strain>
        <tissue evidence="1">Leaves</tissue>
    </source>
</reference>
<protein>
    <submittedName>
        <fullName evidence="1">Uncharacterized protein</fullName>
    </submittedName>
</protein>
<sequence>MGDLSLSLAIHLQHVSSLPKLFQLDFQQHQSSPPPYLLQAIVSTSSQTTMPPTPPPCFTLSSLFPSPFSESKSDPPLEYKPWSIDAASLRVSSSVSSLGVARYLACTLSRFLLKTLTLTPPLNKIQECKRERETENEEI</sequence>
<dbReference type="EMBL" id="CM042013">
    <property type="protein sequence ID" value="KAI3738665.1"/>
    <property type="molecule type" value="Genomic_DNA"/>
</dbReference>
<accession>A0ACB9CWT5</accession>
<keyword evidence="2" id="KW-1185">Reference proteome</keyword>
<comment type="caution">
    <text evidence="1">The sequence shown here is derived from an EMBL/GenBank/DDBJ whole genome shotgun (WGS) entry which is preliminary data.</text>
</comment>
<dbReference type="Proteomes" id="UP001055811">
    <property type="component" value="Linkage Group LG05"/>
</dbReference>
<evidence type="ECO:0000313" key="1">
    <source>
        <dbReference type="EMBL" id="KAI3738665.1"/>
    </source>
</evidence>
<gene>
    <name evidence="1" type="ORF">L2E82_28734</name>
</gene>
<proteinExistence type="predicted"/>
<reference evidence="2" key="1">
    <citation type="journal article" date="2022" name="Mol. Ecol. Resour.">
        <title>The genomes of chicory, endive, great burdock and yacon provide insights into Asteraceae palaeo-polyploidization history and plant inulin production.</title>
        <authorList>
            <person name="Fan W."/>
            <person name="Wang S."/>
            <person name="Wang H."/>
            <person name="Wang A."/>
            <person name="Jiang F."/>
            <person name="Liu H."/>
            <person name="Zhao H."/>
            <person name="Xu D."/>
            <person name="Zhang Y."/>
        </authorList>
    </citation>
    <scope>NUCLEOTIDE SEQUENCE [LARGE SCALE GENOMIC DNA]</scope>
    <source>
        <strain evidence="2">cv. Punajuju</strain>
    </source>
</reference>
<organism evidence="1 2">
    <name type="scientific">Cichorium intybus</name>
    <name type="common">Chicory</name>
    <dbReference type="NCBI Taxonomy" id="13427"/>
    <lineage>
        <taxon>Eukaryota</taxon>
        <taxon>Viridiplantae</taxon>
        <taxon>Streptophyta</taxon>
        <taxon>Embryophyta</taxon>
        <taxon>Tracheophyta</taxon>
        <taxon>Spermatophyta</taxon>
        <taxon>Magnoliopsida</taxon>
        <taxon>eudicotyledons</taxon>
        <taxon>Gunneridae</taxon>
        <taxon>Pentapetalae</taxon>
        <taxon>asterids</taxon>
        <taxon>campanulids</taxon>
        <taxon>Asterales</taxon>
        <taxon>Asteraceae</taxon>
        <taxon>Cichorioideae</taxon>
        <taxon>Cichorieae</taxon>
        <taxon>Cichoriinae</taxon>
        <taxon>Cichorium</taxon>
    </lineage>
</organism>
<evidence type="ECO:0000313" key="2">
    <source>
        <dbReference type="Proteomes" id="UP001055811"/>
    </source>
</evidence>